<dbReference type="SMART" id="SM00409">
    <property type="entry name" value="IG"/>
    <property type="match status" value="2"/>
</dbReference>
<sequence length="336" mass="37636">MLSPRMSLARILLLALFMTPHAMDFYKPLFVSVKSGERVTLNCSFLESSRSDYIIWYRQRFGEIPQDIGERLLHTDAKPSPQRNSSGVKMDRIINGISMTIKHAKKDDAGLYFCGLSNWEKATFFNGTYLTVTGDEDVKVSVFQSSVSDSVPAGASVTLQCSVLSESRAAELQVLWFRAAPSQSHPQLIYTHHNSSLQCEDESSTHTCVYNLSKNIFSLNDTGTYYCAVALCGKIIFGNGTRVQLEDDLVDPLVIALGVCVVVIFFQAVFNCKRRNSECSMRHQHGSNKEKVPNQSEDAVDLNYAALHFNKKKTKRMRRTKADDCVYSEVIMSPAP</sequence>
<dbReference type="CDD" id="cd00099">
    <property type="entry name" value="IgV"/>
    <property type="match status" value="2"/>
</dbReference>
<dbReference type="InterPro" id="IPR013783">
    <property type="entry name" value="Ig-like_fold"/>
</dbReference>
<evidence type="ECO:0000256" key="2">
    <source>
        <dbReference type="ARBA" id="ARBA00022475"/>
    </source>
</evidence>
<dbReference type="InterPro" id="IPR052051">
    <property type="entry name" value="TCR_complex_component"/>
</dbReference>
<feature type="domain" description="Ig-like" evidence="10">
    <location>
        <begin position="138"/>
        <end position="229"/>
    </location>
</feature>
<dbReference type="InterPro" id="IPR036179">
    <property type="entry name" value="Ig-like_dom_sf"/>
</dbReference>
<dbReference type="PANTHER" id="PTHR19433:SF133">
    <property type="entry name" value="IMMUNE-TYPE RECEPTOR 5 PRECURSOR-RELATED"/>
    <property type="match status" value="1"/>
</dbReference>
<dbReference type="EMBL" id="JABFDY010000005">
    <property type="protein sequence ID" value="KAF7706976.1"/>
    <property type="molecule type" value="Genomic_DNA"/>
</dbReference>
<dbReference type="Gene3D" id="2.60.40.10">
    <property type="entry name" value="Immunoglobulins"/>
    <property type="match status" value="2"/>
</dbReference>
<feature type="signal peptide" evidence="9">
    <location>
        <begin position="1"/>
        <end position="22"/>
    </location>
</feature>
<keyword evidence="8" id="KW-1133">Transmembrane helix</keyword>
<evidence type="ECO:0000256" key="9">
    <source>
        <dbReference type="SAM" id="SignalP"/>
    </source>
</evidence>
<dbReference type="GO" id="GO:0009617">
    <property type="term" value="P:response to bacterium"/>
    <property type="evidence" value="ECO:0007669"/>
    <property type="project" value="TreeGrafter"/>
</dbReference>
<evidence type="ECO:0000256" key="5">
    <source>
        <dbReference type="ARBA" id="ARBA00023136"/>
    </source>
</evidence>
<evidence type="ECO:0000256" key="1">
    <source>
        <dbReference type="ARBA" id="ARBA00004236"/>
    </source>
</evidence>
<evidence type="ECO:0000256" key="3">
    <source>
        <dbReference type="ARBA" id="ARBA00022729"/>
    </source>
</evidence>
<dbReference type="InterPro" id="IPR013106">
    <property type="entry name" value="Ig_V-set"/>
</dbReference>
<keyword evidence="8" id="KW-0812">Transmembrane</keyword>
<evidence type="ECO:0000256" key="8">
    <source>
        <dbReference type="SAM" id="Phobius"/>
    </source>
</evidence>
<dbReference type="Proteomes" id="UP000606274">
    <property type="component" value="Unassembled WGS sequence"/>
</dbReference>
<evidence type="ECO:0000313" key="12">
    <source>
        <dbReference type="Proteomes" id="UP000606274"/>
    </source>
</evidence>
<feature type="transmembrane region" description="Helical" evidence="8">
    <location>
        <begin position="253"/>
        <end position="272"/>
    </location>
</feature>
<keyword evidence="5 8" id="KW-0472">Membrane</keyword>
<dbReference type="OrthoDB" id="8947657at2759"/>
<proteinExistence type="predicted"/>
<keyword evidence="2" id="KW-1003">Cell membrane</keyword>
<organism evidence="11 12">
    <name type="scientific">Silurus meridionalis</name>
    <name type="common">Southern catfish</name>
    <name type="synonym">Silurus soldatovi meridionalis</name>
    <dbReference type="NCBI Taxonomy" id="175797"/>
    <lineage>
        <taxon>Eukaryota</taxon>
        <taxon>Metazoa</taxon>
        <taxon>Chordata</taxon>
        <taxon>Craniata</taxon>
        <taxon>Vertebrata</taxon>
        <taxon>Euteleostomi</taxon>
        <taxon>Actinopterygii</taxon>
        <taxon>Neopterygii</taxon>
        <taxon>Teleostei</taxon>
        <taxon>Ostariophysi</taxon>
        <taxon>Siluriformes</taxon>
        <taxon>Siluridae</taxon>
        <taxon>Silurus</taxon>
    </lineage>
</organism>
<accession>A0A8T0BNI9</accession>
<comment type="subcellular location">
    <subcellularLocation>
        <location evidence="1">Cell membrane</location>
    </subcellularLocation>
</comment>
<dbReference type="GO" id="GO:0005886">
    <property type="term" value="C:plasma membrane"/>
    <property type="evidence" value="ECO:0007669"/>
    <property type="project" value="UniProtKB-SubCell"/>
</dbReference>
<keyword evidence="12" id="KW-1185">Reference proteome</keyword>
<dbReference type="PANTHER" id="PTHR19433">
    <property type="entry name" value="T-CELL RECEPTOR ALPHA CHAIN V REGION-RELATED"/>
    <property type="match status" value="1"/>
</dbReference>
<dbReference type="InterPro" id="IPR003599">
    <property type="entry name" value="Ig_sub"/>
</dbReference>
<gene>
    <name evidence="11" type="ORF">HF521_018194</name>
</gene>
<evidence type="ECO:0000256" key="7">
    <source>
        <dbReference type="ARBA" id="ARBA00023180"/>
    </source>
</evidence>
<dbReference type="SUPFAM" id="SSF48726">
    <property type="entry name" value="Immunoglobulin"/>
    <property type="match status" value="2"/>
</dbReference>
<feature type="chain" id="PRO_5035816941" description="Ig-like domain-containing protein" evidence="9">
    <location>
        <begin position="23"/>
        <end position="336"/>
    </location>
</feature>
<evidence type="ECO:0000313" key="11">
    <source>
        <dbReference type="EMBL" id="KAF7706976.1"/>
    </source>
</evidence>
<dbReference type="InterPro" id="IPR007110">
    <property type="entry name" value="Ig-like_dom"/>
</dbReference>
<evidence type="ECO:0000256" key="6">
    <source>
        <dbReference type="ARBA" id="ARBA00023157"/>
    </source>
</evidence>
<dbReference type="GO" id="GO:0002376">
    <property type="term" value="P:immune system process"/>
    <property type="evidence" value="ECO:0007669"/>
    <property type="project" value="UniProtKB-KW"/>
</dbReference>
<keyword evidence="7" id="KW-0325">Glycoprotein</keyword>
<feature type="domain" description="Ig-like" evidence="10">
    <location>
        <begin position="20"/>
        <end position="133"/>
    </location>
</feature>
<keyword evidence="6" id="KW-1015">Disulfide bond</keyword>
<dbReference type="SMART" id="SM00406">
    <property type="entry name" value="IGv"/>
    <property type="match status" value="2"/>
</dbReference>
<comment type="caution">
    <text evidence="11">The sequence shown here is derived from an EMBL/GenBank/DDBJ whole genome shotgun (WGS) entry which is preliminary data.</text>
</comment>
<protein>
    <recommendedName>
        <fullName evidence="10">Ig-like domain-containing protein</fullName>
    </recommendedName>
</protein>
<reference evidence="11" key="1">
    <citation type="submission" date="2020-08" db="EMBL/GenBank/DDBJ databases">
        <title>Chromosome-level assembly of Southern catfish (Silurus meridionalis) provides insights into visual adaptation to the nocturnal and benthic lifestyles.</title>
        <authorList>
            <person name="Zhang Y."/>
            <person name="Wang D."/>
            <person name="Peng Z."/>
        </authorList>
    </citation>
    <scope>NUCLEOTIDE SEQUENCE</scope>
    <source>
        <strain evidence="11">SWU-2019-XX</strain>
        <tissue evidence="11">Muscle</tissue>
    </source>
</reference>
<name>A0A8T0BNI9_SILME</name>
<dbReference type="AlphaFoldDB" id="A0A8T0BNI9"/>
<dbReference type="Pfam" id="PF07686">
    <property type="entry name" value="V-set"/>
    <property type="match status" value="2"/>
</dbReference>
<keyword evidence="3 9" id="KW-0732">Signal</keyword>
<evidence type="ECO:0000256" key="4">
    <source>
        <dbReference type="ARBA" id="ARBA00022859"/>
    </source>
</evidence>
<keyword evidence="4" id="KW-0391">Immunity</keyword>
<dbReference type="PROSITE" id="PS50835">
    <property type="entry name" value="IG_LIKE"/>
    <property type="match status" value="2"/>
</dbReference>
<evidence type="ECO:0000259" key="10">
    <source>
        <dbReference type="PROSITE" id="PS50835"/>
    </source>
</evidence>